<feature type="compositionally biased region" description="Basic and acidic residues" evidence="1">
    <location>
        <begin position="558"/>
        <end position="577"/>
    </location>
</feature>
<dbReference type="OrthoDB" id="416496at2759"/>
<keyword evidence="2" id="KW-0472">Membrane</keyword>
<dbReference type="RefSeq" id="XP_002675799.1">
    <property type="nucleotide sequence ID" value="XM_002675753.1"/>
</dbReference>
<dbReference type="VEuPathDB" id="AmoebaDB:NAEGRDRAFT_69083"/>
<dbReference type="PANTHER" id="PTHR43861">
    <property type="entry name" value="TRANS-ACONITATE 2-METHYLTRANSFERASE-RELATED"/>
    <property type="match status" value="1"/>
</dbReference>
<feature type="domain" description="Methyltransferase type 11" evidence="3">
    <location>
        <begin position="961"/>
        <end position="1054"/>
    </location>
</feature>
<feature type="compositionally biased region" description="Low complexity" evidence="1">
    <location>
        <begin position="525"/>
        <end position="554"/>
    </location>
</feature>
<sequence>MIQDFNGAAAVTRRRGNNRALVDYHRLGKHSVISSMLMIAIVLLMMIVNGMDNMVKADSCNIGELGRVSKWFRVNNETALSELFFLPSALSELAGVNLIFAAPIPEGNSSEPIIEFEATKNCEGRCFSMIDNSTYYLMDSYEFYFPRESFNNSHNVTMGFIVWDKIGVLNVDPKSMRILVRNKEEIIDSSSFKDGLQFDLGALEKWNIENITIQIVSNSKPIEKEIQMGENVDLSYHSSFSLPLTQFPDRRMRLLFSQPSIPIQFNLNPYNSKDMKFHRFRNREYIFLDAFSFTFKTDNGTANIPDYISRLTIKYTFESINNTRTDINGKQVNLLDDSLLVATQFEGVFYESSYTKLASNTSEILQFELNPIKNQTVLSIMGQTEFKPSPVIHKVYEQINGTIKVGENIYFAIPISNSRKLVMEGNFNTLSKSDETKLEIYIQDDVYDSIPLPSPVSFSEKFTLLPKQEKRKFNLPISETTKNIAFLLQCSSTDPSEQCSFSFQVYTPSPVNDLVVPLSVSNYHHNSSSNSSYNNSSGRSNNKNNYSTSSYGSYNKKRNYDDYGKYNKDEYNHDGKKQNYSSSSSSHHNDRGSYNKRNKIGASKCRDLEDAFPFRDYKLAKLAGLDYKSFVPEESQLLMMNWILDVRDENCPLLSYSKKSRSKNTLIDGFAGVGATSLLLIRKSGSFDNIVAVENNREIFECLKDNLKSFKFNDLVNCVNQDFMDWMRESYSKVEYFKSIIYVDIDLFSKTKLFESAEDKTNSLCEMSREILEDLECPLLIFRGRDEESEALVKQIEGKCKTRKIIENRNIQDGHTMVAILPILESDTDKETDLDKNGLPTVLSQKQFSYVWFNSAGDIKKRFIQILSKQMLRKCFKQQEIVQNKIGKIIEQYEKDQEIYDQLYNLFQNEIFKSREYLQENPVNLTKMTSDSSVDTSYRANNRSSKIKEILPSNAKIRNMLDIGCSEGSITAVVGTELGLSKENIHGCDVRDIGKSYTTGFTFTLISEDNNKLPYESNSFSLVVALMSLHHIKNVEETIKEIHRVLEPGGVFIIREHDCTPTEISLVLDIMHGLYSMVWSSPREMPNFCTEYYAEYRSREEWSNLISSLKYQDGEKLYGFEVDYSEDVDQISQQTSSSSSYRRNQDIRNPFRSYHSVFIKKEL</sequence>
<dbReference type="Pfam" id="PF08241">
    <property type="entry name" value="Methyltransf_11"/>
    <property type="match status" value="1"/>
</dbReference>
<dbReference type="eggNOG" id="ENOG502SFQC">
    <property type="taxonomic scope" value="Eukaryota"/>
</dbReference>
<reference evidence="4 5" key="1">
    <citation type="journal article" date="2010" name="Cell">
        <title>The genome of Naegleria gruberi illuminates early eukaryotic versatility.</title>
        <authorList>
            <person name="Fritz-Laylin L.K."/>
            <person name="Prochnik S.E."/>
            <person name="Ginger M.L."/>
            <person name="Dacks J.B."/>
            <person name="Carpenter M.L."/>
            <person name="Field M.C."/>
            <person name="Kuo A."/>
            <person name="Paredez A."/>
            <person name="Chapman J."/>
            <person name="Pham J."/>
            <person name="Shu S."/>
            <person name="Neupane R."/>
            <person name="Cipriano M."/>
            <person name="Mancuso J."/>
            <person name="Tu H."/>
            <person name="Salamov A."/>
            <person name="Lindquist E."/>
            <person name="Shapiro H."/>
            <person name="Lucas S."/>
            <person name="Grigoriev I.V."/>
            <person name="Cande W.Z."/>
            <person name="Fulton C."/>
            <person name="Rokhsar D.S."/>
            <person name="Dawson S.C."/>
        </authorList>
    </citation>
    <scope>NUCLEOTIDE SEQUENCE [LARGE SCALE GENOMIC DNA]</scope>
    <source>
        <strain evidence="4 5">NEG-M</strain>
    </source>
</reference>
<dbReference type="InterPro" id="IPR013216">
    <property type="entry name" value="Methyltransf_11"/>
</dbReference>
<dbReference type="EMBL" id="GG738876">
    <property type="protein sequence ID" value="EFC43055.1"/>
    <property type="molecule type" value="Genomic_DNA"/>
</dbReference>
<dbReference type="GeneID" id="8852119"/>
<accession>D2VJL6</accession>
<dbReference type="CDD" id="cd02440">
    <property type="entry name" value="AdoMet_MTases"/>
    <property type="match status" value="1"/>
</dbReference>
<dbReference type="AlphaFoldDB" id="D2VJL6"/>
<dbReference type="Proteomes" id="UP000006671">
    <property type="component" value="Unassembled WGS sequence"/>
</dbReference>
<dbReference type="STRING" id="5762.D2VJL6"/>
<name>D2VJL6_NAEGR</name>
<dbReference type="InParanoid" id="D2VJL6"/>
<evidence type="ECO:0000256" key="2">
    <source>
        <dbReference type="SAM" id="Phobius"/>
    </source>
</evidence>
<keyword evidence="2" id="KW-0812">Transmembrane</keyword>
<organism evidence="5">
    <name type="scientific">Naegleria gruberi</name>
    <name type="common">Amoeba</name>
    <dbReference type="NCBI Taxonomy" id="5762"/>
    <lineage>
        <taxon>Eukaryota</taxon>
        <taxon>Discoba</taxon>
        <taxon>Heterolobosea</taxon>
        <taxon>Tetramitia</taxon>
        <taxon>Eutetramitia</taxon>
        <taxon>Vahlkampfiidae</taxon>
        <taxon>Naegleria</taxon>
    </lineage>
</organism>
<feature type="transmembrane region" description="Helical" evidence="2">
    <location>
        <begin position="32"/>
        <end position="51"/>
    </location>
</feature>
<evidence type="ECO:0000313" key="4">
    <source>
        <dbReference type="EMBL" id="EFC43055.1"/>
    </source>
</evidence>
<gene>
    <name evidence="4" type="ORF">NAEGRDRAFT_69083</name>
</gene>
<dbReference type="InterPro" id="IPR029063">
    <property type="entry name" value="SAM-dependent_MTases_sf"/>
</dbReference>
<keyword evidence="2" id="KW-1133">Transmembrane helix</keyword>
<evidence type="ECO:0000259" key="3">
    <source>
        <dbReference type="Pfam" id="PF08241"/>
    </source>
</evidence>
<proteinExistence type="predicted"/>
<protein>
    <submittedName>
        <fullName evidence="4">Predicted protein</fullName>
    </submittedName>
</protein>
<evidence type="ECO:0000313" key="5">
    <source>
        <dbReference type="Proteomes" id="UP000006671"/>
    </source>
</evidence>
<dbReference type="GO" id="GO:0008757">
    <property type="term" value="F:S-adenosylmethionine-dependent methyltransferase activity"/>
    <property type="evidence" value="ECO:0007669"/>
    <property type="project" value="InterPro"/>
</dbReference>
<evidence type="ECO:0000256" key="1">
    <source>
        <dbReference type="SAM" id="MobiDB-lite"/>
    </source>
</evidence>
<feature type="region of interest" description="Disordered" evidence="1">
    <location>
        <begin position="525"/>
        <end position="598"/>
    </location>
</feature>
<dbReference type="Gene3D" id="3.40.50.150">
    <property type="entry name" value="Vaccinia Virus protein VP39"/>
    <property type="match status" value="2"/>
</dbReference>
<keyword evidence="5" id="KW-1185">Reference proteome</keyword>
<dbReference type="KEGG" id="ngr:NAEGRDRAFT_69083"/>
<dbReference type="SUPFAM" id="SSF53335">
    <property type="entry name" value="S-adenosyl-L-methionine-dependent methyltransferases"/>
    <property type="match status" value="2"/>
</dbReference>